<dbReference type="InterPro" id="IPR036111">
    <property type="entry name" value="Mal/L-sulfo/L-lacto_DH-like_sf"/>
</dbReference>
<organism evidence="3 4">
    <name type="scientific">Bosea rubneri</name>
    <dbReference type="NCBI Taxonomy" id="3075434"/>
    <lineage>
        <taxon>Bacteria</taxon>
        <taxon>Pseudomonadati</taxon>
        <taxon>Pseudomonadota</taxon>
        <taxon>Alphaproteobacteria</taxon>
        <taxon>Hyphomicrobiales</taxon>
        <taxon>Boseaceae</taxon>
        <taxon>Bosea</taxon>
    </lineage>
</organism>
<accession>A0ABU3SEN8</accession>
<evidence type="ECO:0000256" key="2">
    <source>
        <dbReference type="ARBA" id="ARBA00023002"/>
    </source>
</evidence>
<evidence type="ECO:0000256" key="1">
    <source>
        <dbReference type="ARBA" id="ARBA00006056"/>
    </source>
</evidence>
<protein>
    <submittedName>
        <fullName evidence="3">Ldh family oxidoreductase</fullName>
    </submittedName>
</protein>
<reference evidence="3 4" key="1">
    <citation type="submission" date="2023-09" db="EMBL/GenBank/DDBJ databases">
        <title>Whole genome shotgun sequencing (WGS) of Bosea sp. ZW T0_25, isolated from stored onions (Allium cepa).</title>
        <authorList>
            <person name="Stoll D.A."/>
            <person name="Huch M."/>
        </authorList>
    </citation>
    <scope>NUCLEOTIDE SEQUENCE [LARGE SCALE GENOMIC DNA]</scope>
    <source>
        <strain evidence="3 4">ZW T0_25</strain>
    </source>
</reference>
<dbReference type="InterPro" id="IPR043143">
    <property type="entry name" value="Mal/L-sulf/L-lact_DH-like_NADP"/>
</dbReference>
<evidence type="ECO:0000313" key="3">
    <source>
        <dbReference type="EMBL" id="MDU0343121.1"/>
    </source>
</evidence>
<sequence length="329" mass="33662">MTQISSIVRYTPEDAWEFAFRAAIAAGAGEAAASALASATVAAERAGRSSVGFAHLPDYLDSFAAGRIVGTAEPEIDFPTPAAIRVDAKGGIAQLGFDRAFDALIERAGLYGLAVFMQHNSYTAGELGYYARRLAETGLVALAMSNGPALLTAGIGRKPVYGTNPMAFAAPVSNAPPLVIDQASSVTAFVNVRRAAELGEAIPTGWAVDAEGRPTTDAGDAIKGALLAFGGARGANIALMVEILAAGLTGSNWSLDAPSFADGADSPGIGLFLIALSPALLAPDLPARMALQAERLAASGVHIPGQTPIADEITLPRALVDAIREHGRA</sequence>
<dbReference type="InterPro" id="IPR003767">
    <property type="entry name" value="Malate/L-lactate_DH-like"/>
</dbReference>
<evidence type="ECO:0000313" key="4">
    <source>
        <dbReference type="Proteomes" id="UP001254257"/>
    </source>
</evidence>
<dbReference type="InterPro" id="IPR043144">
    <property type="entry name" value="Mal/L-sulf/L-lact_DH-like_ah"/>
</dbReference>
<dbReference type="Gene3D" id="3.30.1370.60">
    <property type="entry name" value="Hypothetical oxidoreductase yiak, domain 2"/>
    <property type="match status" value="1"/>
</dbReference>
<keyword evidence="4" id="KW-1185">Reference proteome</keyword>
<keyword evidence="2" id="KW-0560">Oxidoreductase</keyword>
<dbReference type="EMBL" id="JAWDID010000059">
    <property type="protein sequence ID" value="MDU0343121.1"/>
    <property type="molecule type" value="Genomic_DNA"/>
</dbReference>
<name>A0ABU3SEN8_9HYPH</name>
<comment type="similarity">
    <text evidence="1">Belongs to the LDH2/MDH2 oxidoreductase family.</text>
</comment>
<dbReference type="Proteomes" id="UP001254257">
    <property type="component" value="Unassembled WGS sequence"/>
</dbReference>
<dbReference type="PANTHER" id="PTHR11091">
    <property type="entry name" value="OXIDOREDUCTASE-RELATED"/>
    <property type="match status" value="1"/>
</dbReference>
<proteinExistence type="inferred from homology"/>
<dbReference type="PANTHER" id="PTHR11091:SF0">
    <property type="entry name" value="MALATE DEHYDROGENASE"/>
    <property type="match status" value="1"/>
</dbReference>
<dbReference type="Gene3D" id="1.10.1530.10">
    <property type="match status" value="1"/>
</dbReference>
<comment type="caution">
    <text evidence="3">The sequence shown here is derived from an EMBL/GenBank/DDBJ whole genome shotgun (WGS) entry which is preliminary data.</text>
</comment>
<dbReference type="Pfam" id="PF02615">
    <property type="entry name" value="Ldh_2"/>
    <property type="match status" value="1"/>
</dbReference>
<gene>
    <name evidence="3" type="ORF">RKE40_24765</name>
</gene>
<dbReference type="RefSeq" id="WP_316020860.1">
    <property type="nucleotide sequence ID" value="NZ_JAWDID010000059.1"/>
</dbReference>
<dbReference type="SUPFAM" id="SSF89733">
    <property type="entry name" value="L-sulfolactate dehydrogenase-like"/>
    <property type="match status" value="1"/>
</dbReference>